<dbReference type="Proteomes" id="UP001187471">
    <property type="component" value="Unassembled WGS sequence"/>
</dbReference>
<reference evidence="1" key="1">
    <citation type="submission" date="2022-12" db="EMBL/GenBank/DDBJ databases">
        <title>Draft genome assemblies for two species of Escallonia (Escalloniales).</title>
        <authorList>
            <person name="Chanderbali A."/>
            <person name="Dervinis C."/>
            <person name="Anghel I."/>
            <person name="Soltis D."/>
            <person name="Soltis P."/>
            <person name="Zapata F."/>
        </authorList>
    </citation>
    <scope>NUCLEOTIDE SEQUENCE</scope>
    <source>
        <strain evidence="1">UCBG92.1500</strain>
        <tissue evidence="1">Leaf</tissue>
    </source>
</reference>
<proteinExistence type="predicted"/>
<dbReference type="EMBL" id="JAVXUO010002083">
    <property type="protein sequence ID" value="KAK2976382.1"/>
    <property type="molecule type" value="Genomic_DNA"/>
</dbReference>
<evidence type="ECO:0000313" key="2">
    <source>
        <dbReference type="Proteomes" id="UP001187471"/>
    </source>
</evidence>
<organism evidence="1 2">
    <name type="scientific">Escallonia rubra</name>
    <dbReference type="NCBI Taxonomy" id="112253"/>
    <lineage>
        <taxon>Eukaryota</taxon>
        <taxon>Viridiplantae</taxon>
        <taxon>Streptophyta</taxon>
        <taxon>Embryophyta</taxon>
        <taxon>Tracheophyta</taxon>
        <taxon>Spermatophyta</taxon>
        <taxon>Magnoliopsida</taxon>
        <taxon>eudicotyledons</taxon>
        <taxon>Gunneridae</taxon>
        <taxon>Pentapetalae</taxon>
        <taxon>asterids</taxon>
        <taxon>campanulids</taxon>
        <taxon>Escalloniales</taxon>
        <taxon>Escalloniaceae</taxon>
        <taxon>Escallonia</taxon>
    </lineage>
</organism>
<protein>
    <submittedName>
        <fullName evidence="1">Uncharacterized protein</fullName>
    </submittedName>
</protein>
<comment type="caution">
    <text evidence="1">The sequence shown here is derived from an EMBL/GenBank/DDBJ whole genome shotgun (WGS) entry which is preliminary data.</text>
</comment>
<keyword evidence="2" id="KW-1185">Reference proteome</keyword>
<sequence>MKESGTIPVTVSDLSKETSNRLTSFGLLEEVICGVTFVTIFALLQLPCEKIQGSRVPTVIFKGKPTIFHAFVVSLDFAFTAAVQERQEGSACDGCGAHESVEYVLNRHRRNPLKWFYCILGYFQLDEQRCG</sequence>
<gene>
    <name evidence="1" type="ORF">RJ640_008092</name>
</gene>
<name>A0AA88UID5_9ASTE</name>
<evidence type="ECO:0000313" key="1">
    <source>
        <dbReference type="EMBL" id="KAK2976382.1"/>
    </source>
</evidence>
<accession>A0AA88UID5</accession>
<dbReference type="AlphaFoldDB" id="A0AA88UID5"/>